<evidence type="ECO:0000256" key="1">
    <source>
        <dbReference type="SAM" id="SignalP"/>
    </source>
</evidence>
<evidence type="ECO:0000313" key="3">
    <source>
        <dbReference type="Proteomes" id="UP000515220"/>
    </source>
</evidence>
<sequence>MIVKKSILILAIAALSFPVAASAHRLDEYLQATTLGLSDHSIALHLRLTPGVDVADGVIRQIDQNGDGNLSVAEQQAYVAHIAQTLTLSINGQPQPLSAKTATFPSLSAIKNGAGTIDIQFTAKTDFKKGDYTLTYDNKGAGPDTVWLVNSLIPQSPDICITQQKRSENQSHYELHFKVDSSCE</sequence>
<organism evidence="2 3">
    <name type="scientific">Acetobacter aceti</name>
    <dbReference type="NCBI Taxonomy" id="435"/>
    <lineage>
        <taxon>Bacteria</taxon>
        <taxon>Pseudomonadati</taxon>
        <taxon>Pseudomonadota</taxon>
        <taxon>Alphaproteobacteria</taxon>
        <taxon>Acetobacterales</taxon>
        <taxon>Acetobacteraceae</taxon>
        <taxon>Acetobacter</taxon>
        <taxon>Acetobacter subgen. Acetobacter</taxon>
    </lineage>
</organism>
<reference evidence="2 3" key="1">
    <citation type="submission" date="2020-07" db="EMBL/GenBank/DDBJ databases">
        <title>Complete Genome Sequence of an acetic acid bacterium, Acetobacter aceti JCM20276.</title>
        <authorList>
            <person name="Hirose Y."/>
            <person name="Mihara H."/>
        </authorList>
    </citation>
    <scope>NUCLEOTIDE SEQUENCE [LARGE SCALE GENOMIC DNA]</scope>
    <source>
        <strain evidence="2 3">JCM20276</strain>
    </source>
</reference>
<keyword evidence="1" id="KW-0732">Signal</keyword>
<evidence type="ECO:0000313" key="2">
    <source>
        <dbReference type="EMBL" id="BCI67416.1"/>
    </source>
</evidence>
<name>A0A6S6PKT2_ACEAC</name>
<dbReference type="AlphaFoldDB" id="A0A6S6PKT2"/>
<protein>
    <recommendedName>
        <fullName evidence="4">EF-hand domain-containing protein</fullName>
    </recommendedName>
</protein>
<dbReference type="RefSeq" id="WP_099349126.1">
    <property type="nucleotide sequence ID" value="NZ_AP023326.1"/>
</dbReference>
<gene>
    <name evidence="2" type="ORF">AAJCM20276_20400</name>
</gene>
<evidence type="ECO:0008006" key="4">
    <source>
        <dbReference type="Google" id="ProtNLM"/>
    </source>
</evidence>
<accession>A0A6S6PKT2</accession>
<feature type="chain" id="PRO_5027985759" description="EF-hand domain-containing protein" evidence="1">
    <location>
        <begin position="24"/>
        <end position="184"/>
    </location>
</feature>
<dbReference type="Proteomes" id="UP000515220">
    <property type="component" value="Chromosome"/>
</dbReference>
<proteinExistence type="predicted"/>
<dbReference type="EMBL" id="AP023326">
    <property type="protein sequence ID" value="BCI67416.1"/>
    <property type="molecule type" value="Genomic_DNA"/>
</dbReference>
<feature type="signal peptide" evidence="1">
    <location>
        <begin position="1"/>
        <end position="23"/>
    </location>
</feature>